<evidence type="ECO:0000313" key="1">
    <source>
        <dbReference type="EMBL" id="MBW8639558.1"/>
    </source>
</evidence>
<dbReference type="Proteomes" id="UP001196509">
    <property type="component" value="Unassembled WGS sequence"/>
</dbReference>
<dbReference type="AlphaFoldDB" id="A0AAE2ZMU4"/>
<dbReference type="Gene3D" id="3.30.470.20">
    <property type="entry name" value="ATP-grasp fold, B domain"/>
    <property type="match status" value="1"/>
</dbReference>
<proteinExistence type="predicted"/>
<organism evidence="1 2">
    <name type="scientific">Flavimaribacter sediminis</name>
    <dbReference type="NCBI Taxonomy" id="2865987"/>
    <lineage>
        <taxon>Bacteria</taxon>
        <taxon>Pseudomonadati</taxon>
        <taxon>Pseudomonadota</taxon>
        <taxon>Alphaproteobacteria</taxon>
        <taxon>Hyphomicrobiales</taxon>
        <taxon>Rhizobiaceae</taxon>
        <taxon>Flavimaribacter</taxon>
    </lineage>
</organism>
<dbReference type="SUPFAM" id="SSF56059">
    <property type="entry name" value="Glutathione synthetase ATP-binding domain-like"/>
    <property type="match status" value="1"/>
</dbReference>
<accession>A0AAE2ZMU4</accession>
<protein>
    <recommendedName>
        <fullName evidence="3">ATP-grasp domain-containing protein</fullName>
    </recommendedName>
</protein>
<dbReference type="PANTHER" id="PTHR37018:SF1">
    <property type="entry name" value="CULTURE SPECIFIC PROTEIN, PUTATIVE (AFU_ORTHOLOGUE AFUA_2G00130)-RELATED"/>
    <property type="match status" value="1"/>
</dbReference>
<gene>
    <name evidence="1" type="ORF">K1W69_20365</name>
</gene>
<dbReference type="EMBL" id="JAICBX010000004">
    <property type="protein sequence ID" value="MBW8639558.1"/>
    <property type="molecule type" value="Genomic_DNA"/>
</dbReference>
<keyword evidence="2" id="KW-1185">Reference proteome</keyword>
<dbReference type="RefSeq" id="WP_220230280.1">
    <property type="nucleotide sequence ID" value="NZ_JAICBX010000004.1"/>
</dbReference>
<reference evidence="1" key="1">
    <citation type="submission" date="2021-08" db="EMBL/GenBank/DDBJ databases">
        <title>Hoeflea bacterium WL0058 sp. nov., isolated from the sediment.</title>
        <authorList>
            <person name="Wang L."/>
            <person name="Zhang D."/>
        </authorList>
    </citation>
    <scope>NUCLEOTIDE SEQUENCE</scope>
    <source>
        <strain evidence="1">WL0058</strain>
    </source>
</reference>
<evidence type="ECO:0008006" key="3">
    <source>
        <dbReference type="Google" id="ProtNLM"/>
    </source>
</evidence>
<comment type="caution">
    <text evidence="1">The sequence shown here is derived from an EMBL/GenBank/DDBJ whole genome shotgun (WGS) entry which is preliminary data.</text>
</comment>
<sequence>MRRIFGEDVFIAPRLMEEMSEWVIDDLNTIEFMTAGLVAVAGDMPMLVHESTMSPDSLSAMKDCGLSIGENVITYRDRQDYIGQVTAMAASGLKPVFQHANPPGLFEDCDPAIRDETIRFLNDKSNLGELAGPHNAPARRILDPFDEAAALGLKTPTVLKVATDKPNGGATDVAICRKKRHLPRAYKKFSSADRVIVEDYIQASANWSVRYEILRAEPPRSSGHSTQICMRNGVHVGNLVRAEDAPPATVLDLARTIAEAGRERGYFGLAGFDILVDRNSRAWAIDLNFRMTSSSAFGYLFDALAEPRAMTCGRLAFCFIDHGLSSFLVRCRPAFEAGWLVPVSTFDPEFGVADPGQARCRMMIMGRDEDDLVRNERRLEALGAELHPLRKPPFWRAFLPSSLFGAASF</sequence>
<name>A0AAE2ZMU4_9HYPH</name>
<evidence type="ECO:0000313" key="2">
    <source>
        <dbReference type="Proteomes" id="UP001196509"/>
    </source>
</evidence>
<dbReference type="PANTHER" id="PTHR37018">
    <property type="entry name" value="CULTURE SPECIFIC PROTEIN, PUTATIVE (AFU_ORTHOLOGUE AFUA_2G00130)-RELATED"/>
    <property type="match status" value="1"/>
</dbReference>
<dbReference type="InterPro" id="IPR053269">
    <property type="entry name" value="Asp-Met_ligase"/>
</dbReference>